<dbReference type="Proteomes" id="UP000812287">
    <property type="component" value="Unassembled WGS sequence"/>
</dbReference>
<dbReference type="PANTHER" id="PTHR31811">
    <property type="entry name" value="TRNA A64-2'-O-RIBOSYLPHOSPHATE TRANSFERASE"/>
    <property type="match status" value="1"/>
</dbReference>
<dbReference type="InterPro" id="IPR029021">
    <property type="entry name" value="Prot-tyrosine_phosphatase-like"/>
</dbReference>
<dbReference type="InterPro" id="IPR033421">
    <property type="entry name" value="Rit1_DUSP-like"/>
</dbReference>
<feature type="domain" description="Rit1 DUSP-like" evidence="1">
    <location>
        <begin position="499"/>
        <end position="604"/>
    </location>
</feature>
<dbReference type="Pfam" id="PF17184">
    <property type="entry name" value="Rit1_C"/>
    <property type="match status" value="1"/>
</dbReference>
<evidence type="ECO:0000259" key="2">
    <source>
        <dbReference type="Pfam" id="PF17184"/>
    </source>
</evidence>
<dbReference type="RefSeq" id="XP_043043418.1">
    <property type="nucleotide sequence ID" value="XM_043184043.1"/>
</dbReference>
<evidence type="ECO:0000313" key="3">
    <source>
        <dbReference type="EMBL" id="KAG7449918.1"/>
    </source>
</evidence>
<dbReference type="GO" id="GO:0019988">
    <property type="term" value="P:charged-tRNA amino acid modification"/>
    <property type="evidence" value="ECO:0007669"/>
    <property type="project" value="InterPro"/>
</dbReference>
<dbReference type="GeneID" id="66106340"/>
<accession>A0A9P7W0E1</accession>
<dbReference type="Gene3D" id="3.90.190.10">
    <property type="entry name" value="Protein tyrosine phosphatase superfamily"/>
    <property type="match status" value="1"/>
</dbReference>
<name>A0A9P7W0E1_9AGAR</name>
<evidence type="ECO:0000313" key="4">
    <source>
        <dbReference type="Proteomes" id="UP000812287"/>
    </source>
</evidence>
<keyword evidence="4" id="KW-1185">Reference proteome</keyword>
<evidence type="ECO:0008006" key="5">
    <source>
        <dbReference type="Google" id="ProtNLM"/>
    </source>
</evidence>
<dbReference type="InterPro" id="IPR033449">
    <property type="entry name" value="Rit1_N"/>
</dbReference>
<gene>
    <name evidence="3" type="ORF">BT62DRAFT_917483</name>
</gene>
<dbReference type="Pfam" id="PF04179">
    <property type="entry name" value="Init_tRNA_PT"/>
    <property type="match status" value="1"/>
</dbReference>
<organism evidence="3 4">
    <name type="scientific">Guyanagaster necrorhizus</name>
    <dbReference type="NCBI Taxonomy" id="856835"/>
    <lineage>
        <taxon>Eukaryota</taxon>
        <taxon>Fungi</taxon>
        <taxon>Dikarya</taxon>
        <taxon>Basidiomycota</taxon>
        <taxon>Agaricomycotina</taxon>
        <taxon>Agaricomycetes</taxon>
        <taxon>Agaricomycetidae</taxon>
        <taxon>Agaricales</taxon>
        <taxon>Marasmiineae</taxon>
        <taxon>Physalacriaceae</taxon>
        <taxon>Guyanagaster</taxon>
    </lineage>
</organism>
<dbReference type="AlphaFoldDB" id="A0A9P7W0E1"/>
<sequence length="615" mass="68265">MAPGPPQCDEVTRMLQPWGSLMKFQISIPEIGISERDVMVARHSIVTHVHETYMTGRYWMRLAFYAVLAGTATTICPGFNYSGTCEGFGVQSLVLGGGSVAMMETKVTSLIAMGTTCIYEYLPEFKGKRSVGLGMALASMWLCAKVKVKLLPSLTLLLISSMDDIDFKSSRNAALAYIRKESLDIYNRLHSIDEDITFVNQVRLSYKDLPILPNLRCGAWYTDPNISVPIPAYFKSTDGHFSNWSFNLRRPNLHLLALVKEQNGMILVDSTRAGKKIPDALSKTVPIWCAVVNRAMQIRYPEATTDWDTDLYTPPVTVSSQEHDQIIPLLDGWAEALAKSSYAILRLQHPLRPMWITPSSSSFPQVDPDSGFYPVICISASKQVGDGLERRSSGFAYIQGSGDDHEAWGIGLVPEMFWRHKAELLTSNQTELQNLVTSIVSASPTQRGEPPTTLSKVGSRLAICQNSGLHSHSLGDDFVYLVLSENHFHIECCQQIERIKTSPGKKGQTQLLSTVLPQAMTFIQSALLEGRSVCVSCDTGKDVSIGVVVTALQLFFDEHGNFAMASRSRKADKQSIRTRLEWIISDRPQANPSRSTLKRVNEFLLSPEVYRNALG</sequence>
<dbReference type="GO" id="GO:0043399">
    <property type="term" value="F:tRNA adenosine(64)-2'-O-ribosylphosphate transferase activity"/>
    <property type="evidence" value="ECO:0007669"/>
    <property type="project" value="InterPro"/>
</dbReference>
<reference evidence="3" key="1">
    <citation type="submission" date="2020-11" db="EMBL/GenBank/DDBJ databases">
        <title>Adaptations for nitrogen fixation in a non-lichenized fungal sporocarp promotes dispersal by wood-feeding termites.</title>
        <authorList>
            <consortium name="DOE Joint Genome Institute"/>
            <person name="Koch R.A."/>
            <person name="Yoon G."/>
            <person name="Arayal U."/>
            <person name="Lail K."/>
            <person name="Amirebrahimi M."/>
            <person name="Labutti K."/>
            <person name="Lipzen A."/>
            <person name="Riley R."/>
            <person name="Barry K."/>
            <person name="Henrissat B."/>
            <person name="Grigoriev I.V."/>
            <person name="Herr J.R."/>
            <person name="Aime M.C."/>
        </authorList>
    </citation>
    <scope>NUCLEOTIDE SEQUENCE</scope>
    <source>
        <strain evidence="3">MCA 3950</strain>
    </source>
</reference>
<dbReference type="InterPro" id="IPR007306">
    <property type="entry name" value="Rit1"/>
</dbReference>
<dbReference type="GO" id="GO:0005737">
    <property type="term" value="C:cytoplasm"/>
    <property type="evidence" value="ECO:0007669"/>
    <property type="project" value="TreeGrafter"/>
</dbReference>
<dbReference type="OrthoDB" id="45256at2759"/>
<dbReference type="EMBL" id="MU250527">
    <property type="protein sequence ID" value="KAG7449918.1"/>
    <property type="molecule type" value="Genomic_DNA"/>
</dbReference>
<evidence type="ECO:0000259" key="1">
    <source>
        <dbReference type="Pfam" id="PF04179"/>
    </source>
</evidence>
<comment type="caution">
    <text evidence="3">The sequence shown here is derived from an EMBL/GenBank/DDBJ whole genome shotgun (WGS) entry which is preliminary data.</text>
</comment>
<protein>
    <recommendedName>
        <fullName evidence="5">Initiator tRNA phosphoribosyl transferase</fullName>
    </recommendedName>
</protein>
<feature type="domain" description="Rit1 N-terminal" evidence="2">
    <location>
        <begin position="178"/>
        <end position="440"/>
    </location>
</feature>
<proteinExistence type="predicted"/>
<dbReference type="PANTHER" id="PTHR31811:SF0">
    <property type="entry name" value="TRNA A64-2'-O-RIBOSYLPHOSPHATE TRANSFERASE"/>
    <property type="match status" value="1"/>
</dbReference>